<proteinExistence type="predicted"/>
<evidence type="ECO:0000313" key="2">
    <source>
        <dbReference type="Proteomes" id="UP000234468"/>
    </source>
</evidence>
<protein>
    <submittedName>
        <fullName evidence="1">Uncharacterized protein</fullName>
    </submittedName>
</protein>
<organism evidence="1 2">
    <name type="scientific">Pectobacterium peruviense</name>
    <dbReference type="NCBI Taxonomy" id="2066479"/>
    <lineage>
        <taxon>Bacteria</taxon>
        <taxon>Pseudomonadati</taxon>
        <taxon>Pseudomonadota</taxon>
        <taxon>Gammaproteobacteria</taxon>
        <taxon>Enterobacterales</taxon>
        <taxon>Pectobacteriaceae</taxon>
        <taxon>Pectobacterium</taxon>
    </lineage>
</organism>
<accession>A0ABX4S552</accession>
<sequence length="79" mass="9423">MFIISGSVMIHDKQLITTIKKRMCKINDFDNPPYPNYLRNIFKNLRQYQSENIAMMRDLNTLALNVFDEEDYGSSRYHT</sequence>
<evidence type="ECO:0000313" key="1">
    <source>
        <dbReference type="EMBL" id="PKX85221.1"/>
    </source>
</evidence>
<reference evidence="1 2" key="1">
    <citation type="submission" date="2016-04" db="EMBL/GenBank/DDBJ databases">
        <title>New species of Pectobacterium.</title>
        <authorList>
            <person name="Waleron M."/>
            <person name="Misztak A.E."/>
            <person name="Waleron K."/>
        </authorList>
    </citation>
    <scope>NUCLEOTIDE SEQUENCE [LARGE SCALE GENOMIC DNA]</scope>
    <source>
        <strain evidence="1 2">IFB5232</strain>
    </source>
</reference>
<name>A0ABX4S552_9GAMM</name>
<dbReference type="EMBL" id="LXFV01000021">
    <property type="protein sequence ID" value="PKX85221.1"/>
    <property type="molecule type" value="Genomic_DNA"/>
</dbReference>
<keyword evidence="2" id="KW-1185">Reference proteome</keyword>
<dbReference type="Proteomes" id="UP000234468">
    <property type="component" value="Unassembled WGS sequence"/>
</dbReference>
<comment type="caution">
    <text evidence="1">The sequence shown here is derived from an EMBL/GenBank/DDBJ whole genome shotgun (WGS) entry which is preliminary data.</text>
</comment>
<gene>
    <name evidence="1" type="ORF">A0G03_17305</name>
</gene>